<accession>A0A4Y5FEF6</accession>
<protein>
    <submittedName>
        <fullName evidence="1">Uncharacterized protein</fullName>
    </submittedName>
</protein>
<dbReference type="Proteomes" id="UP000308874">
    <property type="component" value="Segment"/>
</dbReference>
<proteinExistence type="predicted"/>
<keyword evidence="2" id="KW-1185">Reference proteome</keyword>
<sequence>MEHHIVRTEEITGYQDTVSKGDIVVLDDKAYVVIYILDQEVTQIDPTIKHKYTLLVSDEVEVNRSQDMTIRLTPDYKYYGIPHPGSVYNNQYKTYVIINILKTYFEFATMVFDVKTLDMDTSDLEDKFKEAKGYTKQDKEKYPEVYQVTPDSLGFPMRNQEMLYNF</sequence>
<dbReference type="EMBL" id="MK504443">
    <property type="protein sequence ID" value="QBJ03423.1"/>
    <property type="molecule type" value="Genomic_DNA"/>
</dbReference>
<reference evidence="1 2" key="1">
    <citation type="submission" date="2019-02" db="EMBL/GenBank/DDBJ databases">
        <title>Isolation of virulent Lactobacillus brevis phages.</title>
        <authorList>
            <person name="Feyereisen M."/>
            <person name="Mahony J."/>
            <person name="O'Sullivan T."/>
            <person name="van Sinderen D."/>
        </authorList>
    </citation>
    <scope>NUCLEOTIDE SEQUENCE [LARGE SCALE GENOMIC DNA]</scope>
</reference>
<organism evidence="1 2">
    <name type="scientific">Lactobacillus phage 521B</name>
    <dbReference type="NCBI Taxonomy" id="2510942"/>
    <lineage>
        <taxon>Viruses</taxon>
        <taxon>Duplodnaviria</taxon>
        <taxon>Heunggongvirae</taxon>
        <taxon>Uroviricota</taxon>
        <taxon>Caudoviricetes</taxon>
        <taxon>Herelleviridae</taxon>
        <taxon>Tybeckvirus</taxon>
        <taxon>Tybeckvirus tv521B</taxon>
    </lineage>
</organism>
<gene>
    <name evidence="1" type="ORF">B521_0073</name>
</gene>
<evidence type="ECO:0000313" key="2">
    <source>
        <dbReference type="Proteomes" id="UP000308874"/>
    </source>
</evidence>
<name>A0A4Y5FEF6_9CAUD</name>
<evidence type="ECO:0000313" key="1">
    <source>
        <dbReference type="EMBL" id="QBJ03423.1"/>
    </source>
</evidence>